<gene>
    <name evidence="2" type="ORF">LTR84_009679</name>
</gene>
<comment type="caution">
    <text evidence="2">The sequence shown here is derived from an EMBL/GenBank/DDBJ whole genome shotgun (WGS) entry which is preliminary data.</text>
</comment>
<dbReference type="Proteomes" id="UP001358417">
    <property type="component" value="Unassembled WGS sequence"/>
</dbReference>
<dbReference type="GO" id="GO:0005666">
    <property type="term" value="C:RNA polymerase III complex"/>
    <property type="evidence" value="ECO:0007669"/>
    <property type="project" value="TreeGrafter"/>
</dbReference>
<dbReference type="Pfam" id="PF04801">
    <property type="entry name" value="RPC5"/>
    <property type="match status" value="1"/>
</dbReference>
<dbReference type="PANTHER" id="PTHR12069:SF0">
    <property type="entry name" value="DNA-DIRECTED RNA POLYMERASE III SUBUNIT RPC5"/>
    <property type="match status" value="1"/>
</dbReference>
<dbReference type="GeneID" id="89977837"/>
<keyword evidence="3" id="KW-1185">Reference proteome</keyword>
<organism evidence="2 3">
    <name type="scientific">Exophiala bonariae</name>
    <dbReference type="NCBI Taxonomy" id="1690606"/>
    <lineage>
        <taxon>Eukaryota</taxon>
        <taxon>Fungi</taxon>
        <taxon>Dikarya</taxon>
        <taxon>Ascomycota</taxon>
        <taxon>Pezizomycotina</taxon>
        <taxon>Eurotiomycetes</taxon>
        <taxon>Chaetothyriomycetidae</taxon>
        <taxon>Chaetothyriales</taxon>
        <taxon>Herpotrichiellaceae</taxon>
        <taxon>Exophiala</taxon>
    </lineage>
</organism>
<proteinExistence type="predicted"/>
<feature type="compositionally biased region" description="Basic and acidic residues" evidence="1">
    <location>
        <begin position="309"/>
        <end position="331"/>
    </location>
</feature>
<name>A0AAV9NJD9_9EURO</name>
<dbReference type="GO" id="GO:0042797">
    <property type="term" value="P:tRNA transcription by RNA polymerase III"/>
    <property type="evidence" value="ECO:0007669"/>
    <property type="project" value="TreeGrafter"/>
</dbReference>
<feature type="region of interest" description="Disordered" evidence="1">
    <location>
        <begin position="289"/>
        <end position="362"/>
    </location>
</feature>
<sequence>MADDDDPVVASYDVFLTEPHSENDTSTSKLFLFQYPAHRSNKRPYNASRNQTPTALRVKPKSGFVEVDVPILLQENYNILVGEKYGKAVADSRTLHAGGAHGLAGGFTSSAHSRMRDVPPQEDFLAMPPVLQTQSLGGKIVPPSARDPIYLLGCFRQNQIHLSQLDAVVQMRPQLHHIDAQEEQQKRAQSLTGPAAARQKPGANGVPGKVESKAIEIKIKDTKDDPKDRSLNENARSLRDIQVEEWDEHEWVDEEDDDAKEASDSLLHLSFAGTPSASRLKSRISNGDWLDKMSAPREDGKKGLLAKLRGRERERARRKKAEEEKRQRQREAAGPATSVHGLALDMSSDSDLSTPDASDGRE</sequence>
<evidence type="ECO:0000313" key="3">
    <source>
        <dbReference type="Proteomes" id="UP001358417"/>
    </source>
</evidence>
<evidence type="ECO:0000256" key="1">
    <source>
        <dbReference type="SAM" id="MobiDB-lite"/>
    </source>
</evidence>
<dbReference type="AlphaFoldDB" id="A0AAV9NJD9"/>
<reference evidence="2 3" key="1">
    <citation type="submission" date="2023-08" db="EMBL/GenBank/DDBJ databases">
        <title>Black Yeasts Isolated from many extreme environments.</title>
        <authorList>
            <person name="Coleine C."/>
            <person name="Stajich J.E."/>
            <person name="Selbmann L."/>
        </authorList>
    </citation>
    <scope>NUCLEOTIDE SEQUENCE [LARGE SCALE GENOMIC DNA]</scope>
    <source>
        <strain evidence="2 3">CCFEE 5792</strain>
    </source>
</reference>
<accession>A0AAV9NJD9</accession>
<dbReference type="RefSeq" id="XP_064709617.1">
    <property type="nucleotide sequence ID" value="XM_064853218.1"/>
</dbReference>
<evidence type="ECO:0000313" key="2">
    <source>
        <dbReference type="EMBL" id="KAK5059796.1"/>
    </source>
</evidence>
<feature type="region of interest" description="Disordered" evidence="1">
    <location>
        <begin position="181"/>
        <end position="236"/>
    </location>
</feature>
<feature type="compositionally biased region" description="Basic and acidic residues" evidence="1">
    <location>
        <begin position="210"/>
        <end position="236"/>
    </location>
</feature>
<protein>
    <submittedName>
        <fullName evidence="2">Uncharacterized protein</fullName>
    </submittedName>
</protein>
<dbReference type="EMBL" id="JAVRRD010000004">
    <property type="protein sequence ID" value="KAK5059796.1"/>
    <property type="molecule type" value="Genomic_DNA"/>
</dbReference>
<feature type="compositionally biased region" description="Low complexity" evidence="1">
    <location>
        <begin position="342"/>
        <end position="353"/>
    </location>
</feature>
<dbReference type="PANTHER" id="PTHR12069">
    <property type="entry name" value="DNA-DIRECTED RNA POLYMERASES III 80 KDA POLYPEPTIDE RNA POLYMERASE III SUBUNIT 5"/>
    <property type="match status" value="1"/>
</dbReference>
<feature type="compositionally biased region" description="Basic and acidic residues" evidence="1">
    <location>
        <begin position="289"/>
        <end position="302"/>
    </location>
</feature>
<dbReference type="InterPro" id="IPR006886">
    <property type="entry name" value="RNA_pol_III_Rpc5"/>
</dbReference>